<dbReference type="Gene3D" id="6.10.250.1460">
    <property type="match status" value="1"/>
</dbReference>
<comment type="caution">
    <text evidence="1">Lacks conserved residue(s) required for the propagation of feature annotation.</text>
</comment>
<comment type="function">
    <text evidence="1">Hexon-linking protein-C: Structural component of the virion that acts as a cement protein on the capsid interior and which glue the peripentonal hexons and group-of-nine hexons together.</text>
</comment>
<accession>Q67797</accession>
<comment type="subcellular location">
    <molecule>Hexon-linking protein-C</molecule>
    <subcellularLocation>
        <location evidence="1">Virion</location>
    </subcellularLocation>
    <text evidence="1">Located on the inner side of the capsid shell. Present in 120 copies per virion.</text>
</comment>
<gene>
    <name evidence="1" type="primary">L4</name>
</gene>
<evidence type="ECO:0000313" key="2">
    <source>
        <dbReference type="EMBL" id="AAB42039.1"/>
    </source>
</evidence>
<reference evidence="2" key="1">
    <citation type="journal article" date="1996" name="Virus Res.">
        <title>Porcine adenoviruses types 1, 2 and 3 have short and simple early E-3 regions.</title>
        <authorList>
            <person name="Reddy P.S."/>
            <person name="Idamakanti N."/>
            <person name="Derbyshire J.B."/>
            <person name="Nagy E."/>
        </authorList>
    </citation>
    <scope>NUCLEOTIDE SEQUENCE</scope>
    <source>
        <strain evidence="2">A47</strain>
    </source>
</reference>
<comment type="subunit">
    <text evidence="1">Interacts with the peripentonal hexons as well as the hexons in the facets. Part of a complex composed of the core-capsid bridging protein, the endosome lysis protein VI and the hexon-linking protein VIII; these interactions bridge the virus core to the capsid.</text>
</comment>
<comment type="function">
    <text evidence="1">Hexon-linking protein-N: Structural component of the virion that acts as a cement protein on the capsid interior and which glue the peripentonal hexons and group-of-nine hexons together.</text>
</comment>
<feature type="modified residue" description="Phosphoserine; by host" evidence="1">
    <location>
        <position position="170"/>
    </location>
</feature>
<feature type="peptide" id="PRO_5011801780" description="Hexon-linking protein-C" evidence="1">
    <location>
        <begin position="154"/>
        <end position="223"/>
    </location>
</feature>
<keyword evidence="1" id="KW-0946">Virion</keyword>
<organism evidence="2">
    <name type="scientific">Porcine adenovirus 1</name>
    <dbReference type="NCBI Taxonomy" id="45368"/>
    <lineage>
        <taxon>Viruses</taxon>
        <taxon>Varidnaviria</taxon>
        <taxon>Bamfordvirae</taxon>
        <taxon>Preplasmiviricota</taxon>
        <taxon>Polisuviricotina</taxon>
        <taxon>Pharingeaviricetes</taxon>
        <taxon>Rowavirales</taxon>
        <taxon>Adenoviridae</taxon>
        <taxon>Mastadenovirus</taxon>
        <taxon>Mastadenovirus porcustertium</taxon>
    </lineage>
</organism>
<dbReference type="InterPro" id="IPR000646">
    <property type="entry name" value="Adeno_PVIII"/>
</dbReference>
<evidence type="ECO:0000256" key="1">
    <source>
        <dbReference type="HAMAP-Rule" id="MF_04049"/>
    </source>
</evidence>
<feature type="chain" id="PRO_5023354005" description="Pre-hexon-linking protein VIII" evidence="1">
    <location>
        <begin position="1"/>
        <end position="223"/>
    </location>
</feature>
<feature type="peptide" id="PRO_5011801781" description="Hexon-linking protein-N" evidence="1">
    <location>
        <begin position="1"/>
        <end position="111"/>
    </location>
</feature>
<comment type="subcellular location">
    <molecule>Pre-hexon-linking protein VIII</molecule>
    <subcellularLocation>
        <location evidence="1">Host nucleus</location>
    </subcellularLocation>
</comment>
<comment type="PTM">
    <text evidence="1">Cleaved by the viral protease during virion maturation. May cause the middle segment to be shed from the capsid.</text>
</comment>
<protein>
    <recommendedName>
        <fullName evidence="1">Pre-hexon-linking protein VIII</fullName>
    </recommendedName>
    <alternativeName>
        <fullName evidence="1">Pre-protein VIII</fullName>
        <shortName evidence="1">pVIII</shortName>
    </alternativeName>
    <component>
        <recommendedName>
            <fullName evidence="1">Hexon-linking protein-N</fullName>
        </recommendedName>
        <alternativeName>
            <fullName evidence="1">12.1 kDa protein VIII</fullName>
        </alternativeName>
        <alternativeName>
            <fullName evidence="1">Protein VIII-N</fullName>
        </alternativeName>
    </component>
    <component>
        <recommendedName>
            <fullName evidence="1">Hexon-linking protein-C</fullName>
        </recommendedName>
        <alternativeName>
            <fullName evidence="1">7.6 kDa protein VIII</fullName>
        </alternativeName>
        <alternativeName>
            <fullName evidence="1">Protein VIII-C</fullName>
        </alternativeName>
    </component>
</protein>
<keyword evidence="1" id="KW-1048">Host nucleus</keyword>
<comment type="similarity">
    <text evidence="1">Belongs to the adenoviridae hexon-linking protein family.</text>
</comment>
<keyword evidence="1" id="KW-0597">Phosphoprotein</keyword>
<dbReference type="Pfam" id="PF01310">
    <property type="entry name" value="Adeno_PVIII"/>
    <property type="match status" value="1"/>
</dbReference>
<comment type="miscellaneous">
    <text evidence="1">All late proteins expressed from the major late promoter are produced by alternative splicing and alternative polyadenylation of the same gene giving rise to non-overlapping ORFs. A leader sequence is present in the N-terminus of all these mRNAs and is recognized by the viral shutoff protein to provide expression although conventional translation via ribosome scanning from the cap has been shut off in the host cell.</text>
</comment>
<dbReference type="GO" id="GO:0019028">
    <property type="term" value="C:viral capsid"/>
    <property type="evidence" value="ECO:0007669"/>
    <property type="project" value="UniProtKB-UniRule"/>
</dbReference>
<proteinExistence type="evidence at transcript level"/>
<dbReference type="HAMAP" id="MF_04049">
    <property type="entry name" value="ADV_CAP8"/>
    <property type="match status" value="1"/>
</dbReference>
<sequence>MSKQIPTPYMWSYQPQSGRAAGASVDYSTRMNWLSAGPSMIGRVNAIRQDRNQILIRQALITETPRPVQNPPSWPARFLPQMTQPPTHLHLPRNEILEGRLTDAGMQLAGGGALAPRDLYALTLRGRGIQLNEDLPFSASTLRPDGIFQLGGGGRSSFNPTEAYLTLQNSSSLPRSGGIGSDQFVREFVPTVYINPFSGPPGTYPDQFISNYNILTDSVGGYD</sequence>
<dbReference type="EMBL" id="L43365">
    <property type="protein sequence ID" value="AAB42039.1"/>
    <property type="molecule type" value="Genomic_DNA"/>
</dbReference>
<name>Q67797_9ADEN</name>
<keyword evidence="1" id="KW-0167">Capsid protein</keyword>
<feature type="modified residue" description="Phosphothreonine; by host" evidence="1">
    <location>
        <position position="64"/>
    </location>
</feature>
<dbReference type="GO" id="GO:0031423">
    <property type="term" value="F:hexon binding"/>
    <property type="evidence" value="ECO:0007669"/>
    <property type="project" value="InterPro"/>
</dbReference>
<comment type="induction">
    <text evidence="1">Expressed in the late phase of the viral replicative cycle.</text>
</comment>
<comment type="subcellular location">
    <molecule>Hexon-linking protein-N</molecule>
    <subcellularLocation>
        <location evidence="1">Virion</location>
    </subcellularLocation>
    <text evidence="1">Located on the inner side of the capsid shell. Present in 120 copies per virion.</text>
</comment>
<dbReference type="GO" id="GO:0042025">
    <property type="term" value="C:host cell nucleus"/>
    <property type="evidence" value="ECO:0007669"/>
    <property type="project" value="UniProtKB-SubCell"/>
</dbReference>
<feature type="site" description="Cleavage; by viral protease" evidence="1">
    <location>
        <begin position="153"/>
        <end position="154"/>
    </location>
</feature>
<keyword evidence="1" id="KW-0426">Late protein</keyword>
<feature type="site" description="Cleavage; by viral protease" evidence="1">
    <location>
        <begin position="111"/>
        <end position="112"/>
    </location>
</feature>